<feature type="transmembrane region" description="Helical" evidence="2">
    <location>
        <begin position="187"/>
        <end position="211"/>
    </location>
</feature>
<name>A0A8H4AX27_GIGMA</name>
<feature type="transmembrane region" description="Helical" evidence="2">
    <location>
        <begin position="147"/>
        <end position="166"/>
    </location>
</feature>
<keyword evidence="2" id="KW-1133">Transmembrane helix</keyword>
<feature type="transmembrane region" description="Helical" evidence="2">
    <location>
        <begin position="217"/>
        <end position="238"/>
    </location>
</feature>
<feature type="transmembrane region" description="Helical" evidence="2">
    <location>
        <begin position="294"/>
        <end position="314"/>
    </location>
</feature>
<feature type="transmembrane region" description="Helical" evidence="2">
    <location>
        <begin position="12"/>
        <end position="34"/>
    </location>
</feature>
<dbReference type="EMBL" id="WTPW01000159">
    <property type="protein sequence ID" value="KAF0541036.1"/>
    <property type="molecule type" value="Genomic_DNA"/>
</dbReference>
<evidence type="ECO:0000256" key="2">
    <source>
        <dbReference type="SAM" id="Phobius"/>
    </source>
</evidence>
<organism evidence="3 4">
    <name type="scientific">Gigaspora margarita</name>
    <dbReference type="NCBI Taxonomy" id="4874"/>
    <lineage>
        <taxon>Eukaryota</taxon>
        <taxon>Fungi</taxon>
        <taxon>Fungi incertae sedis</taxon>
        <taxon>Mucoromycota</taxon>
        <taxon>Glomeromycotina</taxon>
        <taxon>Glomeromycetes</taxon>
        <taxon>Diversisporales</taxon>
        <taxon>Gigasporaceae</taxon>
        <taxon>Gigaspora</taxon>
    </lineage>
</organism>
<keyword evidence="4" id="KW-1185">Reference proteome</keyword>
<evidence type="ECO:0000313" key="4">
    <source>
        <dbReference type="Proteomes" id="UP000439903"/>
    </source>
</evidence>
<protein>
    <submittedName>
        <fullName evidence="3">Conserved fungal protein</fullName>
    </submittedName>
</protein>
<dbReference type="AlphaFoldDB" id="A0A8H4AX27"/>
<dbReference type="InterPro" id="IPR040410">
    <property type="entry name" value="UPF0658_Golgi"/>
</dbReference>
<accession>A0A8H4AX27</accession>
<dbReference type="GO" id="GO:0005794">
    <property type="term" value="C:Golgi apparatus"/>
    <property type="evidence" value="ECO:0007669"/>
    <property type="project" value="TreeGrafter"/>
</dbReference>
<reference evidence="3 4" key="1">
    <citation type="journal article" date="2019" name="Environ. Microbiol.">
        <title>At the nexus of three kingdoms: the genome of the mycorrhizal fungus Gigaspora margarita provides insights into plant, endobacterial and fungal interactions.</title>
        <authorList>
            <person name="Venice F."/>
            <person name="Ghignone S."/>
            <person name="Salvioli di Fossalunga A."/>
            <person name="Amselem J."/>
            <person name="Novero M."/>
            <person name="Xianan X."/>
            <person name="Sedzielewska Toro K."/>
            <person name="Morin E."/>
            <person name="Lipzen A."/>
            <person name="Grigoriev I.V."/>
            <person name="Henrissat B."/>
            <person name="Martin F.M."/>
            <person name="Bonfante P."/>
        </authorList>
    </citation>
    <scope>NUCLEOTIDE SEQUENCE [LARGE SCALE GENOMIC DNA]</scope>
    <source>
        <strain evidence="3 4">BEG34</strain>
    </source>
</reference>
<keyword evidence="2" id="KW-0472">Membrane</keyword>
<evidence type="ECO:0000256" key="1">
    <source>
        <dbReference type="SAM" id="MobiDB-lite"/>
    </source>
</evidence>
<feature type="compositionally biased region" description="Low complexity" evidence="1">
    <location>
        <begin position="347"/>
        <end position="356"/>
    </location>
</feature>
<dbReference type="PANTHER" id="PTHR34391:SF1">
    <property type="entry name" value="UPF0658 GOLGI APPARATUS MEMBRANE PROTEIN C1952.10C-RELATED"/>
    <property type="match status" value="1"/>
</dbReference>
<feature type="transmembrane region" description="Helical" evidence="2">
    <location>
        <begin position="54"/>
        <end position="76"/>
    </location>
</feature>
<dbReference type="Proteomes" id="UP000439903">
    <property type="component" value="Unassembled WGS sequence"/>
</dbReference>
<evidence type="ECO:0000313" key="3">
    <source>
        <dbReference type="EMBL" id="KAF0541036.1"/>
    </source>
</evidence>
<feature type="transmembrane region" description="Helical" evidence="2">
    <location>
        <begin position="83"/>
        <end position="102"/>
    </location>
</feature>
<keyword evidence="2" id="KW-0812">Transmembrane</keyword>
<dbReference type="OrthoDB" id="2448307at2759"/>
<sequence>MFKLSTIGKITLVSIIFQAIINTILECFVIYLHVSFVSQYELDSIGEGISEADLIYHAIFIISLFFQILLVVDALWRRNSVQIVALVIFNLLSLAYAGIQLYQHKILEDQGTEKAGYKPKDSRFSMDNRDAPKDYYEPRMRPIEHTIIGLISVFSVYLAFMSYLLTKEFGWENYRTYSADVRVRDTFWNLTILQTLIKMDVFFIGSYALQLIPSQQIGYYSSVVEIALVFFFGTLILLMSWVSVVYEMKYLLLSVINLYGISVIYWAYRLITICLPASSLSGSGSDPYEFTRRFLIFFLAIILVLVLVTVYYSIICFRNMMRGLYVLTVFGRPENEPEGRSPYVGTNNNHLNPNNNYLGTDDNLESPSSKRISKRESAIRQQQLFTQQQHEKPILD</sequence>
<dbReference type="PANTHER" id="PTHR34391">
    <property type="entry name" value="UPF0658 GOLGI APPARATUS MEMBRANE PROTEIN C1952.10C-RELATED"/>
    <property type="match status" value="1"/>
</dbReference>
<gene>
    <name evidence="3" type="ORF">F8M41_005967</name>
</gene>
<proteinExistence type="predicted"/>
<feature type="transmembrane region" description="Helical" evidence="2">
    <location>
        <begin position="250"/>
        <end position="268"/>
    </location>
</feature>
<feature type="region of interest" description="Disordered" evidence="1">
    <location>
        <begin position="338"/>
        <end position="377"/>
    </location>
</feature>
<comment type="caution">
    <text evidence="3">The sequence shown here is derived from an EMBL/GenBank/DDBJ whole genome shotgun (WGS) entry which is preliminary data.</text>
</comment>